<name>A0A1V4ET37_9BACL</name>
<sequence>MDSGRQFAQRWLLQSDHPTAIFAANDLMAMGFMDALQEEGFSIPGDVSVVGYDDMPYARVKSISLTTVCQPHYEMGTTAMSYLIERIRGTVTSLQRMTFTSDLDTNKYEKGIKVSDDELAQVNLKRNDFRGEWNYEIAPASDEKVIL</sequence>
<dbReference type="Pfam" id="PF13377">
    <property type="entry name" value="Peripla_BP_3"/>
    <property type="match status" value="1"/>
</dbReference>
<dbReference type="Proteomes" id="UP000190229">
    <property type="component" value="Unassembled WGS sequence"/>
</dbReference>
<dbReference type="SUPFAM" id="SSF53822">
    <property type="entry name" value="Periplasmic binding protein-like I"/>
    <property type="match status" value="1"/>
</dbReference>
<dbReference type="Gene3D" id="3.40.50.2300">
    <property type="match status" value="2"/>
</dbReference>
<keyword evidence="3" id="KW-0804">Transcription</keyword>
<evidence type="ECO:0000313" key="6">
    <source>
        <dbReference type="Proteomes" id="UP000190229"/>
    </source>
</evidence>
<dbReference type="EMBL" id="MWPS01000022">
    <property type="protein sequence ID" value="OPG16051.1"/>
    <property type="molecule type" value="Genomic_DNA"/>
</dbReference>
<keyword evidence="1" id="KW-0805">Transcription regulation</keyword>
<dbReference type="InterPro" id="IPR028082">
    <property type="entry name" value="Peripla_BP_I"/>
</dbReference>
<accession>A0A1V4ET37</accession>
<gene>
    <name evidence="5" type="ORF">B2M26_08365</name>
</gene>
<dbReference type="PANTHER" id="PTHR30146:SF109">
    <property type="entry name" value="HTH-TYPE TRANSCRIPTIONAL REGULATOR GALS"/>
    <property type="match status" value="1"/>
</dbReference>
<dbReference type="GO" id="GO:0003700">
    <property type="term" value="F:DNA-binding transcription factor activity"/>
    <property type="evidence" value="ECO:0007669"/>
    <property type="project" value="TreeGrafter"/>
</dbReference>
<evidence type="ECO:0000256" key="3">
    <source>
        <dbReference type="ARBA" id="ARBA00023163"/>
    </source>
</evidence>
<comment type="caution">
    <text evidence="5">The sequence shown here is derived from an EMBL/GenBank/DDBJ whole genome shotgun (WGS) entry which is preliminary data.</text>
</comment>
<dbReference type="InterPro" id="IPR046335">
    <property type="entry name" value="LacI/GalR-like_sensor"/>
</dbReference>
<feature type="domain" description="Transcriptional regulator LacI/GalR-like sensor" evidence="4">
    <location>
        <begin position="10"/>
        <end position="95"/>
    </location>
</feature>
<evidence type="ECO:0000259" key="4">
    <source>
        <dbReference type="Pfam" id="PF13377"/>
    </source>
</evidence>
<evidence type="ECO:0000256" key="1">
    <source>
        <dbReference type="ARBA" id="ARBA00023015"/>
    </source>
</evidence>
<dbReference type="CDD" id="cd06267">
    <property type="entry name" value="PBP1_LacI_sugar_binding-like"/>
    <property type="match status" value="1"/>
</dbReference>
<proteinExistence type="predicted"/>
<reference evidence="5 6" key="1">
    <citation type="submission" date="2017-02" db="EMBL/GenBank/DDBJ databases">
        <title>Draft genome of Acidibacillus ferrooxidans Huett2.</title>
        <authorList>
            <person name="Schopf S."/>
        </authorList>
    </citation>
    <scope>NUCLEOTIDE SEQUENCE [LARGE SCALE GENOMIC DNA]</scope>
    <source>
        <strain evidence="5 6">Huett2</strain>
    </source>
</reference>
<keyword evidence="2" id="KW-0238">DNA-binding</keyword>
<dbReference type="RefSeq" id="WP_079290621.1">
    <property type="nucleotide sequence ID" value="NZ_MWPS01000022.1"/>
</dbReference>
<evidence type="ECO:0000313" key="5">
    <source>
        <dbReference type="EMBL" id="OPG16051.1"/>
    </source>
</evidence>
<dbReference type="GO" id="GO:0000976">
    <property type="term" value="F:transcription cis-regulatory region binding"/>
    <property type="evidence" value="ECO:0007669"/>
    <property type="project" value="TreeGrafter"/>
</dbReference>
<protein>
    <recommendedName>
        <fullName evidence="4">Transcriptional regulator LacI/GalR-like sensor domain-containing protein</fullName>
    </recommendedName>
</protein>
<organism evidence="5 6">
    <name type="scientific">Ferroacidibacillus organovorans</name>
    <dbReference type="NCBI Taxonomy" id="1765683"/>
    <lineage>
        <taxon>Bacteria</taxon>
        <taxon>Bacillati</taxon>
        <taxon>Bacillota</taxon>
        <taxon>Bacilli</taxon>
        <taxon>Bacillales</taxon>
        <taxon>Alicyclobacillaceae</taxon>
        <taxon>Ferroacidibacillus</taxon>
    </lineage>
</organism>
<dbReference type="PANTHER" id="PTHR30146">
    <property type="entry name" value="LACI-RELATED TRANSCRIPTIONAL REPRESSOR"/>
    <property type="match status" value="1"/>
</dbReference>
<evidence type="ECO:0000256" key="2">
    <source>
        <dbReference type="ARBA" id="ARBA00023125"/>
    </source>
</evidence>
<dbReference type="AlphaFoldDB" id="A0A1V4ET37"/>
<keyword evidence="6" id="KW-1185">Reference proteome</keyword>